<dbReference type="PANTHER" id="PTHR33116">
    <property type="entry name" value="REVERSE TRANSCRIPTASE ZINC-BINDING DOMAIN-CONTAINING PROTEIN-RELATED-RELATED"/>
    <property type="match status" value="1"/>
</dbReference>
<evidence type="ECO:0008006" key="3">
    <source>
        <dbReference type="Google" id="ProtNLM"/>
    </source>
</evidence>
<sequence>MEGLSRKLRTSSLSWILISKRGPTISHLFFVDDSIIFTKGSTQEAEMVKQIIHDYSGASGQLVNLSKSSISFSRNTPRTIRSTIFAILHINVVESHGKYLGLPTNIPRSKKQMFNQIKNRIQHKIAGWKEQLLSTGGKEVLLKAVATAIPVYAMTCFRIPRSVCQSINSIMANFRRGLKQDERKIHWVSWKLLCEPKLNGGLGFKDIEAFNMALLAKQGWRLLTNPHSLASRVLKGKYFPYHSFLEAPMSSNPS</sequence>
<reference evidence="1" key="1">
    <citation type="journal article" date="2023" name="Plant Biotechnol. J.">
        <title>Chromosome-level wild Hevea brasiliensis genome provides new tools for genomic-assisted breeding and valuable loci to elevate rubber yield.</title>
        <authorList>
            <person name="Cheng H."/>
            <person name="Song X."/>
            <person name="Hu Y."/>
            <person name="Wu T."/>
            <person name="Yang Q."/>
            <person name="An Z."/>
            <person name="Feng S."/>
            <person name="Deng Z."/>
            <person name="Wu W."/>
            <person name="Zeng X."/>
            <person name="Tu M."/>
            <person name="Wang X."/>
            <person name="Huang H."/>
        </authorList>
    </citation>
    <scope>NUCLEOTIDE SEQUENCE</scope>
    <source>
        <strain evidence="1">MT/VB/25A 57/8</strain>
    </source>
</reference>
<accession>A0ABQ9LYR1</accession>
<dbReference type="Proteomes" id="UP001174677">
    <property type="component" value="Chromosome 9"/>
</dbReference>
<comment type="caution">
    <text evidence="1">The sequence shown here is derived from an EMBL/GenBank/DDBJ whole genome shotgun (WGS) entry which is preliminary data.</text>
</comment>
<keyword evidence="2" id="KW-1185">Reference proteome</keyword>
<proteinExistence type="predicted"/>
<name>A0ABQ9LYR1_HEVBR</name>
<organism evidence="1 2">
    <name type="scientific">Hevea brasiliensis</name>
    <name type="common">Para rubber tree</name>
    <name type="synonym">Siphonia brasiliensis</name>
    <dbReference type="NCBI Taxonomy" id="3981"/>
    <lineage>
        <taxon>Eukaryota</taxon>
        <taxon>Viridiplantae</taxon>
        <taxon>Streptophyta</taxon>
        <taxon>Embryophyta</taxon>
        <taxon>Tracheophyta</taxon>
        <taxon>Spermatophyta</taxon>
        <taxon>Magnoliopsida</taxon>
        <taxon>eudicotyledons</taxon>
        <taxon>Gunneridae</taxon>
        <taxon>Pentapetalae</taxon>
        <taxon>rosids</taxon>
        <taxon>fabids</taxon>
        <taxon>Malpighiales</taxon>
        <taxon>Euphorbiaceae</taxon>
        <taxon>Crotonoideae</taxon>
        <taxon>Micrandreae</taxon>
        <taxon>Hevea</taxon>
    </lineage>
</organism>
<gene>
    <name evidence="1" type="ORF">P3X46_016323</name>
</gene>
<dbReference type="PANTHER" id="PTHR33116:SF86">
    <property type="entry name" value="REVERSE TRANSCRIPTASE DOMAIN-CONTAINING PROTEIN"/>
    <property type="match status" value="1"/>
</dbReference>
<protein>
    <recommendedName>
        <fullName evidence="3">Reverse transcriptase domain-containing protein</fullName>
    </recommendedName>
</protein>
<evidence type="ECO:0000313" key="2">
    <source>
        <dbReference type="Proteomes" id="UP001174677"/>
    </source>
</evidence>
<dbReference type="EMBL" id="JARPOI010000009">
    <property type="protein sequence ID" value="KAJ9173159.1"/>
    <property type="molecule type" value="Genomic_DNA"/>
</dbReference>
<evidence type="ECO:0000313" key="1">
    <source>
        <dbReference type="EMBL" id="KAJ9173159.1"/>
    </source>
</evidence>